<keyword evidence="2" id="KW-0547">Nucleotide-binding</keyword>
<dbReference type="GO" id="GO:0012505">
    <property type="term" value="C:endomembrane system"/>
    <property type="evidence" value="ECO:0007669"/>
    <property type="project" value="UniProtKB-SubCell"/>
</dbReference>
<dbReference type="GO" id="GO:0016020">
    <property type="term" value="C:membrane"/>
    <property type="evidence" value="ECO:0007669"/>
    <property type="project" value="InterPro"/>
</dbReference>
<protein>
    <submittedName>
        <fullName evidence="7">Uncharacterized protein</fullName>
    </submittedName>
</protein>
<evidence type="ECO:0000256" key="5">
    <source>
        <dbReference type="ARBA" id="ARBA00046278"/>
    </source>
</evidence>
<comment type="subcellular location">
    <subcellularLocation>
        <location evidence="5">Endomembrane system</location>
        <topology evidence="5">Lipid-anchor</topology>
        <orientation evidence="5">Cytoplasmic side</orientation>
    </subcellularLocation>
</comment>
<evidence type="ECO:0000256" key="2">
    <source>
        <dbReference type="ARBA" id="ARBA00022741"/>
    </source>
</evidence>
<dbReference type="PANTHER" id="PTHR24070">
    <property type="entry name" value="RAS, DI-RAS, AND RHEB FAMILY MEMBERS OF SMALL GTPASE SUPERFAMILY"/>
    <property type="match status" value="1"/>
</dbReference>
<dbReference type="InterPro" id="IPR001806">
    <property type="entry name" value="Small_GTPase"/>
</dbReference>
<dbReference type="Pfam" id="PF00071">
    <property type="entry name" value="Ras"/>
    <property type="match status" value="1"/>
</dbReference>
<accession>A0A9N9ZXL9</accession>
<dbReference type="GO" id="GO:0005525">
    <property type="term" value="F:GTP binding"/>
    <property type="evidence" value="ECO:0007669"/>
    <property type="project" value="UniProtKB-KW"/>
</dbReference>
<evidence type="ECO:0000256" key="3">
    <source>
        <dbReference type="ARBA" id="ARBA00023134"/>
    </source>
</evidence>
<feature type="compositionally biased region" description="Basic residues" evidence="6">
    <location>
        <begin position="265"/>
        <end position="276"/>
    </location>
</feature>
<feature type="region of interest" description="Disordered" evidence="6">
    <location>
        <begin position="94"/>
        <end position="119"/>
    </location>
</feature>
<keyword evidence="1" id="KW-0488">Methylation</keyword>
<organism evidence="7 8">
    <name type="scientific">Bemisia tabaci</name>
    <name type="common">Sweetpotato whitefly</name>
    <name type="synonym">Aleurodes tabaci</name>
    <dbReference type="NCBI Taxonomy" id="7038"/>
    <lineage>
        <taxon>Eukaryota</taxon>
        <taxon>Metazoa</taxon>
        <taxon>Ecdysozoa</taxon>
        <taxon>Arthropoda</taxon>
        <taxon>Hexapoda</taxon>
        <taxon>Insecta</taxon>
        <taxon>Pterygota</taxon>
        <taxon>Neoptera</taxon>
        <taxon>Paraneoptera</taxon>
        <taxon>Hemiptera</taxon>
        <taxon>Sternorrhyncha</taxon>
        <taxon>Aleyrodoidea</taxon>
        <taxon>Aleyrodidae</taxon>
        <taxon>Aleyrodinae</taxon>
        <taxon>Bemisia</taxon>
    </lineage>
</organism>
<evidence type="ECO:0000256" key="6">
    <source>
        <dbReference type="SAM" id="MobiDB-lite"/>
    </source>
</evidence>
<gene>
    <name evidence="7" type="ORF">BEMITA_LOCUS1025</name>
</gene>
<proteinExistence type="predicted"/>
<evidence type="ECO:0000313" key="7">
    <source>
        <dbReference type="EMBL" id="CAH0381362.1"/>
    </source>
</evidence>
<dbReference type="Gene3D" id="3.40.50.300">
    <property type="entry name" value="P-loop containing nucleotide triphosphate hydrolases"/>
    <property type="match status" value="1"/>
</dbReference>
<keyword evidence="3" id="KW-0342">GTP-binding</keyword>
<evidence type="ECO:0000256" key="1">
    <source>
        <dbReference type="ARBA" id="ARBA00022481"/>
    </source>
</evidence>
<dbReference type="AlphaFoldDB" id="A0A9N9ZXL9"/>
<dbReference type="SMART" id="SM00173">
    <property type="entry name" value="RAS"/>
    <property type="match status" value="1"/>
</dbReference>
<keyword evidence="8" id="KW-1185">Reference proteome</keyword>
<dbReference type="GO" id="GO:0003924">
    <property type="term" value="F:GTPase activity"/>
    <property type="evidence" value="ECO:0007669"/>
    <property type="project" value="InterPro"/>
</dbReference>
<evidence type="ECO:0000313" key="8">
    <source>
        <dbReference type="Proteomes" id="UP001152759"/>
    </source>
</evidence>
<feature type="region of interest" description="Disordered" evidence="6">
    <location>
        <begin position="265"/>
        <end position="298"/>
    </location>
</feature>
<name>A0A9N9ZXL9_BEMTA</name>
<keyword evidence="4" id="KW-0449">Lipoprotein</keyword>
<dbReference type="PRINTS" id="PR00449">
    <property type="entry name" value="RASTRNSFRMNG"/>
</dbReference>
<dbReference type="InterPro" id="IPR027417">
    <property type="entry name" value="P-loop_NTPase"/>
</dbReference>
<dbReference type="GO" id="GO:0007165">
    <property type="term" value="P:signal transduction"/>
    <property type="evidence" value="ECO:0007669"/>
    <property type="project" value="InterPro"/>
</dbReference>
<dbReference type="EMBL" id="OU963862">
    <property type="protein sequence ID" value="CAH0381362.1"/>
    <property type="molecule type" value="Genomic_DNA"/>
</dbReference>
<dbReference type="SUPFAM" id="SSF52540">
    <property type="entry name" value="P-loop containing nucleoside triphosphate hydrolases"/>
    <property type="match status" value="1"/>
</dbReference>
<dbReference type="InterPro" id="IPR020849">
    <property type="entry name" value="Small_GTPase_Ras-type"/>
</dbReference>
<reference evidence="7" key="1">
    <citation type="submission" date="2021-12" db="EMBL/GenBank/DDBJ databases">
        <authorList>
            <person name="King R."/>
        </authorList>
    </citation>
    <scope>NUCLEOTIDE SEQUENCE</scope>
</reference>
<dbReference type="Proteomes" id="UP001152759">
    <property type="component" value="Chromosome 1"/>
</dbReference>
<sequence>MPEQSNDYRVVVFGAGGVGKSSLVLRFIKGNFREDYIPTIEDTYIQDVFWDDIELGPKTPFFLPHSPSWVRNEMKGSVRIEDYELLSRRVARVGPNSDTFPRETPFHSGPNSDTPDPTRNHPLCGISLANLAKLLSDVTYLLGDVTYRLGDATYLVGDITYLLRDVTYLLGDVAYFFGDVTYFLATVRRDMVTGAVAFADVAFADSKKRVAFADSHILTVAIADMWNRAGGLCGPENFGGGDCGRKAKGWGAAYVGAYPSVRNRHRRNSPVRKVHRPCSACPQSPPSKYENPQTPPDS</sequence>
<evidence type="ECO:0000256" key="4">
    <source>
        <dbReference type="ARBA" id="ARBA00023288"/>
    </source>
</evidence>